<name>A0AAV5NMC2_9VIBR</name>
<reference evidence="2" key="1">
    <citation type="journal article" date="2019" name="Int. J. Syst. Evol. Microbiol.">
        <title>The Global Catalogue of Microorganisms (GCM) 10K type strain sequencing project: providing services to taxonomists for standard genome sequencing and annotation.</title>
        <authorList>
            <consortium name="The Broad Institute Genomics Platform"/>
            <consortium name="The Broad Institute Genome Sequencing Center for Infectious Disease"/>
            <person name="Wu L."/>
            <person name="Ma J."/>
        </authorList>
    </citation>
    <scope>NUCLEOTIDE SEQUENCE [LARGE SCALE GENOMIC DNA]</scope>
    <source>
        <strain evidence="2">NBRC 15640</strain>
    </source>
</reference>
<dbReference type="Proteomes" id="UP001156690">
    <property type="component" value="Unassembled WGS sequence"/>
</dbReference>
<dbReference type="AlphaFoldDB" id="A0AAV5NMC2"/>
<proteinExistence type="predicted"/>
<organism evidence="1 2">
    <name type="scientific">Vibrio penaeicida</name>
    <dbReference type="NCBI Taxonomy" id="104609"/>
    <lineage>
        <taxon>Bacteria</taxon>
        <taxon>Pseudomonadati</taxon>
        <taxon>Pseudomonadota</taxon>
        <taxon>Gammaproteobacteria</taxon>
        <taxon>Vibrionales</taxon>
        <taxon>Vibrionaceae</taxon>
        <taxon>Vibrio</taxon>
    </lineage>
</organism>
<comment type="caution">
    <text evidence="1">The sequence shown here is derived from an EMBL/GenBank/DDBJ whole genome shotgun (WGS) entry which is preliminary data.</text>
</comment>
<accession>A0AAV5NMC2</accession>
<protein>
    <recommendedName>
        <fullName evidence="3">DUF4402 domain-containing protein</fullName>
    </recommendedName>
</protein>
<keyword evidence="2" id="KW-1185">Reference proteome</keyword>
<dbReference type="EMBL" id="BSNX01000007">
    <property type="protein sequence ID" value="GLQ71494.1"/>
    <property type="molecule type" value="Genomic_DNA"/>
</dbReference>
<evidence type="ECO:0000313" key="1">
    <source>
        <dbReference type="EMBL" id="GLQ71494.1"/>
    </source>
</evidence>
<sequence length="114" mass="12404">MEFETTVGGSKTVVYLKPSVSTNGVFLFRVTGDPSRKIQVKVNGSEFRMINSQSGRHVVVKRFKYGCGLNKRGRVRLNGQGQSGVLCIGARAVVKASSQSGMFSVVVPFTVKYL</sequence>
<evidence type="ECO:0008006" key="3">
    <source>
        <dbReference type="Google" id="ProtNLM"/>
    </source>
</evidence>
<evidence type="ECO:0000313" key="2">
    <source>
        <dbReference type="Proteomes" id="UP001156690"/>
    </source>
</evidence>
<gene>
    <name evidence="1" type="ORF">GCM10007932_08540</name>
</gene>